<organism evidence="3 4">
    <name type="scientific">Geomesophilobacter sediminis</name>
    <dbReference type="NCBI Taxonomy" id="2798584"/>
    <lineage>
        <taxon>Bacteria</taxon>
        <taxon>Pseudomonadati</taxon>
        <taxon>Thermodesulfobacteriota</taxon>
        <taxon>Desulfuromonadia</taxon>
        <taxon>Geobacterales</taxon>
        <taxon>Geobacteraceae</taxon>
        <taxon>Geomesophilobacter</taxon>
    </lineage>
</organism>
<keyword evidence="1" id="KW-1133">Transmembrane helix</keyword>
<dbReference type="PROSITE" id="PS51724">
    <property type="entry name" value="SPOR"/>
    <property type="match status" value="1"/>
</dbReference>
<dbReference type="Gene3D" id="3.30.70.1070">
    <property type="entry name" value="Sporulation related repeat"/>
    <property type="match status" value="1"/>
</dbReference>
<evidence type="ECO:0000313" key="3">
    <source>
        <dbReference type="EMBL" id="MBJ6727521.1"/>
    </source>
</evidence>
<dbReference type="AlphaFoldDB" id="A0A8J7SAY6"/>
<dbReference type="Pfam" id="PF05036">
    <property type="entry name" value="SPOR"/>
    <property type="match status" value="1"/>
</dbReference>
<keyword evidence="4" id="KW-1185">Reference proteome</keyword>
<dbReference type="InterPro" id="IPR036680">
    <property type="entry name" value="SPOR-like_sf"/>
</dbReference>
<dbReference type="SUPFAM" id="SSF110997">
    <property type="entry name" value="Sporulation related repeat"/>
    <property type="match status" value="1"/>
</dbReference>
<evidence type="ECO:0000313" key="4">
    <source>
        <dbReference type="Proteomes" id="UP000636888"/>
    </source>
</evidence>
<comment type="caution">
    <text evidence="3">The sequence shown here is derived from an EMBL/GenBank/DDBJ whole genome shotgun (WGS) entry which is preliminary data.</text>
</comment>
<sequence length="229" mass="23418">MVMDYRDKKPIQNNTEKRTVAKNKARREPIGLIALVSVIALLTSFGAGVLTGWLIFKGRKPAAPVAAAAPAAKKDELPQPSAKAGPAGAEPLTFYHTLPQGGKAALGSGMNPKKDDKKSNAVTTVPVAAPAPADAAGGAAGAPSAAGAAGAAKEGGTRYVVQTASYRDKKEAEAAREKLSGKGLAAYVVESNTPEKGLWFRVRIGKHLSREEAKGLAGNAGQGAIVVAE</sequence>
<gene>
    <name evidence="3" type="ORF">JFN93_22635</name>
</gene>
<proteinExistence type="predicted"/>
<dbReference type="EMBL" id="JAEMHM010000025">
    <property type="protein sequence ID" value="MBJ6727521.1"/>
    <property type="molecule type" value="Genomic_DNA"/>
</dbReference>
<reference evidence="3" key="1">
    <citation type="submission" date="2020-12" db="EMBL/GenBank/DDBJ databases">
        <title>Geomonas sp. Red875, isolated from river sediment.</title>
        <authorList>
            <person name="Xu Z."/>
            <person name="Zhang Z."/>
            <person name="Masuda Y."/>
            <person name="Itoh H."/>
            <person name="Senoo K."/>
        </authorList>
    </citation>
    <scope>NUCLEOTIDE SEQUENCE</scope>
    <source>
        <strain evidence="3">Red875</strain>
    </source>
</reference>
<feature type="transmembrane region" description="Helical" evidence="1">
    <location>
        <begin position="32"/>
        <end position="56"/>
    </location>
</feature>
<accession>A0A8J7SAY6</accession>
<protein>
    <submittedName>
        <fullName evidence="3">SPOR domain-containing protein</fullName>
    </submittedName>
</protein>
<keyword evidence="1" id="KW-0812">Transmembrane</keyword>
<keyword evidence="1" id="KW-0472">Membrane</keyword>
<dbReference type="RefSeq" id="WP_199386663.1">
    <property type="nucleotide sequence ID" value="NZ_JAEMHM010000025.1"/>
</dbReference>
<dbReference type="Proteomes" id="UP000636888">
    <property type="component" value="Unassembled WGS sequence"/>
</dbReference>
<evidence type="ECO:0000259" key="2">
    <source>
        <dbReference type="PROSITE" id="PS51724"/>
    </source>
</evidence>
<feature type="domain" description="SPOR" evidence="2">
    <location>
        <begin position="153"/>
        <end position="229"/>
    </location>
</feature>
<name>A0A8J7SAY6_9BACT</name>
<dbReference type="GO" id="GO:0042834">
    <property type="term" value="F:peptidoglycan binding"/>
    <property type="evidence" value="ECO:0007669"/>
    <property type="project" value="InterPro"/>
</dbReference>
<dbReference type="InterPro" id="IPR007730">
    <property type="entry name" value="SPOR-like_dom"/>
</dbReference>
<evidence type="ECO:0000256" key="1">
    <source>
        <dbReference type="SAM" id="Phobius"/>
    </source>
</evidence>